<dbReference type="InterPro" id="IPR040198">
    <property type="entry name" value="Fido_containing"/>
</dbReference>
<evidence type="ECO:0000259" key="1">
    <source>
        <dbReference type="PROSITE" id="PS51459"/>
    </source>
</evidence>
<dbReference type="InterPro" id="IPR003812">
    <property type="entry name" value="Fido"/>
</dbReference>
<keyword evidence="3" id="KW-1185">Reference proteome</keyword>
<dbReference type="PROSITE" id="PS51459">
    <property type="entry name" value="FIDO"/>
    <property type="match status" value="1"/>
</dbReference>
<sequence length="101" mass="12162">MLGAFRAFNPDFLCIHPFRDGIGRVSRLLFLLQCFQQGFQVGRYISLERLLEENKDRYYETLKESSARWHSAEHDPWPYINYLLFILKYAYREFEKSVGNM</sequence>
<dbReference type="InterPro" id="IPR036597">
    <property type="entry name" value="Fido-like_dom_sf"/>
</dbReference>
<comment type="caution">
    <text evidence="2">The sequence shown here is derived from an EMBL/GenBank/DDBJ whole genome shotgun (WGS) entry which is preliminary data.</text>
</comment>
<accession>A0ABV6YUX9</accession>
<dbReference type="PANTHER" id="PTHR13504">
    <property type="entry name" value="FIDO DOMAIN-CONTAINING PROTEIN DDB_G0283145"/>
    <property type="match status" value="1"/>
</dbReference>
<reference evidence="2 3" key="1">
    <citation type="submission" date="2024-09" db="EMBL/GenBank/DDBJ databases">
        <title>Laminarin stimulates single cell rates of sulfate reduction while oxygen inhibits transcriptomic activity in coastal marine sediment.</title>
        <authorList>
            <person name="Lindsay M."/>
            <person name="Orcutt B."/>
            <person name="Emerson D."/>
            <person name="Stepanauskas R."/>
            <person name="D'Angelo T."/>
        </authorList>
    </citation>
    <scope>NUCLEOTIDE SEQUENCE [LARGE SCALE GENOMIC DNA]</scope>
    <source>
        <strain evidence="2">SAG AM-311-K15</strain>
    </source>
</reference>
<dbReference type="EMBL" id="JBHPBY010000070">
    <property type="protein sequence ID" value="MFC1850001.1"/>
    <property type="molecule type" value="Genomic_DNA"/>
</dbReference>
<dbReference type="PANTHER" id="PTHR13504:SF38">
    <property type="entry name" value="FIDO DOMAIN-CONTAINING PROTEIN"/>
    <property type="match status" value="1"/>
</dbReference>
<evidence type="ECO:0000313" key="2">
    <source>
        <dbReference type="EMBL" id="MFC1850001.1"/>
    </source>
</evidence>
<gene>
    <name evidence="2" type="ORF">ACFL27_07410</name>
</gene>
<proteinExistence type="predicted"/>
<dbReference type="Proteomes" id="UP001594351">
    <property type="component" value="Unassembled WGS sequence"/>
</dbReference>
<evidence type="ECO:0000313" key="3">
    <source>
        <dbReference type="Proteomes" id="UP001594351"/>
    </source>
</evidence>
<feature type="domain" description="Fido" evidence="1">
    <location>
        <begin position="1"/>
        <end position="88"/>
    </location>
</feature>
<name>A0ABV6YUX9_UNCC1</name>
<organism evidence="2 3">
    <name type="scientific">candidate division CSSED10-310 bacterium</name>
    <dbReference type="NCBI Taxonomy" id="2855610"/>
    <lineage>
        <taxon>Bacteria</taxon>
        <taxon>Bacteria division CSSED10-310</taxon>
    </lineage>
</organism>
<dbReference type="SUPFAM" id="SSF140931">
    <property type="entry name" value="Fic-like"/>
    <property type="match status" value="1"/>
</dbReference>
<dbReference type="Gene3D" id="1.10.3290.10">
    <property type="entry name" value="Fido-like domain"/>
    <property type="match status" value="1"/>
</dbReference>
<protein>
    <recommendedName>
        <fullName evidence="1">Fido domain-containing protein</fullName>
    </recommendedName>
</protein>